<proteinExistence type="predicted"/>
<reference evidence="3" key="1">
    <citation type="submission" date="2010-08" db="EMBL/GenBank/DDBJ databases">
        <authorList>
            <consortium name="Caenorhabditis japonica Sequencing Consortium"/>
            <person name="Wilson R.K."/>
        </authorList>
    </citation>
    <scope>NUCLEOTIDE SEQUENCE [LARGE SCALE GENOMIC DNA]</scope>
    <source>
        <strain evidence="3">DF5081</strain>
    </source>
</reference>
<evidence type="ECO:0000313" key="3">
    <source>
        <dbReference type="Proteomes" id="UP000005237"/>
    </source>
</evidence>
<accession>A0A8R1DYN8</accession>
<sequence>MSQSQREEVRQKIRDLDRELNEKIKEERERQNNFVAKYQNQLEKADAAFSQTDSRAKDASLNHLSAMNNLKIQEDARTREAGSIHLQTLDENRKAAAKGLEC</sequence>
<evidence type="ECO:0000256" key="1">
    <source>
        <dbReference type="SAM" id="Coils"/>
    </source>
</evidence>
<keyword evidence="1" id="KW-0175">Coiled coil</keyword>
<name>A0A8R1DYN8_CAEJA</name>
<dbReference type="Proteomes" id="UP000005237">
    <property type="component" value="Unassembled WGS sequence"/>
</dbReference>
<protein>
    <submittedName>
        <fullName evidence="2">Uncharacterized protein</fullName>
    </submittedName>
</protein>
<dbReference type="EnsemblMetazoa" id="CJA14048.1">
    <property type="protein sequence ID" value="CJA14048.1"/>
    <property type="gene ID" value="WBGene00133252"/>
</dbReference>
<reference evidence="2" key="2">
    <citation type="submission" date="2022-06" db="UniProtKB">
        <authorList>
            <consortium name="EnsemblMetazoa"/>
        </authorList>
    </citation>
    <scope>IDENTIFICATION</scope>
    <source>
        <strain evidence="2">DF5081</strain>
    </source>
</reference>
<keyword evidence="3" id="KW-1185">Reference proteome</keyword>
<evidence type="ECO:0000313" key="2">
    <source>
        <dbReference type="EnsemblMetazoa" id="CJA14048.1"/>
    </source>
</evidence>
<feature type="coiled-coil region" evidence="1">
    <location>
        <begin position="6"/>
        <end position="41"/>
    </location>
</feature>
<organism evidence="2 3">
    <name type="scientific">Caenorhabditis japonica</name>
    <dbReference type="NCBI Taxonomy" id="281687"/>
    <lineage>
        <taxon>Eukaryota</taxon>
        <taxon>Metazoa</taxon>
        <taxon>Ecdysozoa</taxon>
        <taxon>Nematoda</taxon>
        <taxon>Chromadorea</taxon>
        <taxon>Rhabditida</taxon>
        <taxon>Rhabditina</taxon>
        <taxon>Rhabditomorpha</taxon>
        <taxon>Rhabditoidea</taxon>
        <taxon>Rhabditidae</taxon>
        <taxon>Peloderinae</taxon>
        <taxon>Caenorhabditis</taxon>
    </lineage>
</organism>
<dbReference type="AlphaFoldDB" id="A0A8R1DYN8"/>